<dbReference type="InterPro" id="IPR001509">
    <property type="entry name" value="Epimerase_deHydtase"/>
</dbReference>
<accession>A0A919WC13</accession>
<evidence type="ECO:0000313" key="4">
    <source>
        <dbReference type="EMBL" id="GIM97459.1"/>
    </source>
</evidence>
<name>A0A919WC13_9ACTN</name>
<dbReference type="EMBL" id="BOQN01000145">
    <property type="protein sequence ID" value="GIM97459.1"/>
    <property type="molecule type" value="Genomic_DNA"/>
</dbReference>
<comment type="similarity">
    <text evidence="1">Belongs to the NAD(P)-dependent epimerase/dehydratase family. SDR39U1 subfamily.</text>
</comment>
<dbReference type="Gene3D" id="3.40.50.720">
    <property type="entry name" value="NAD(P)-binding Rossmann-like Domain"/>
    <property type="match status" value="1"/>
</dbReference>
<dbReference type="AlphaFoldDB" id="A0A919WC13"/>
<dbReference type="InterPro" id="IPR036291">
    <property type="entry name" value="NAD(P)-bd_dom_sf"/>
</dbReference>
<comment type="caution">
    <text evidence="4">The sequence shown here is derived from an EMBL/GenBank/DDBJ whole genome shotgun (WGS) entry which is preliminary data.</text>
</comment>
<dbReference type="NCBIfam" id="TIGR01777">
    <property type="entry name" value="yfcH"/>
    <property type="match status" value="1"/>
</dbReference>
<dbReference type="PANTHER" id="PTHR11092">
    <property type="entry name" value="SUGAR NUCLEOTIDE EPIMERASE RELATED"/>
    <property type="match status" value="1"/>
</dbReference>
<organism evidence="4 5">
    <name type="scientific">Paractinoplanes toevensis</name>
    <dbReference type="NCBI Taxonomy" id="571911"/>
    <lineage>
        <taxon>Bacteria</taxon>
        <taxon>Bacillati</taxon>
        <taxon>Actinomycetota</taxon>
        <taxon>Actinomycetes</taxon>
        <taxon>Micromonosporales</taxon>
        <taxon>Micromonosporaceae</taxon>
        <taxon>Paractinoplanes</taxon>
    </lineage>
</organism>
<sequence length="308" mass="32707">MVSMRILMAGASGFLGTRLADRLVAAGHEITRLVRQRDPGPGEAAWQPSQGQLDPAVVAGTDVVINLAGANIGDKRWTGHYRSVLRSSRVDSTGTLARAISNLPEADRPRTMLQASGAGWYGDTGDTPTSEEAPAGKTFLADLCRVWEAAARPAEDAGTRVVLLRTAPVVDRESELIKQLLIPFKLGAGAKLGGGKQWMAWIALTDWLGAAEFLLGRDDIAGPVNMVSAEQCTNAEFTRAFARALHRPALLAVPGFALDLALGGLAEELQVSQRAVPAVLRRAGFQWAYPEIEGALRAAVGREAVAPN</sequence>
<dbReference type="Pfam" id="PF08338">
    <property type="entry name" value="DUF1731"/>
    <property type="match status" value="1"/>
</dbReference>
<evidence type="ECO:0000259" key="2">
    <source>
        <dbReference type="Pfam" id="PF01370"/>
    </source>
</evidence>
<dbReference type="InterPro" id="IPR013549">
    <property type="entry name" value="DUF1731"/>
</dbReference>
<gene>
    <name evidence="4" type="ORF">Ato02nite_092520</name>
</gene>
<feature type="domain" description="NAD-dependent epimerase/dehydratase" evidence="2">
    <location>
        <begin position="6"/>
        <end position="217"/>
    </location>
</feature>
<dbReference type="SUPFAM" id="SSF51735">
    <property type="entry name" value="NAD(P)-binding Rossmann-fold domains"/>
    <property type="match status" value="1"/>
</dbReference>
<evidence type="ECO:0000259" key="3">
    <source>
        <dbReference type="Pfam" id="PF08338"/>
    </source>
</evidence>
<reference evidence="4 5" key="1">
    <citation type="submission" date="2021-03" db="EMBL/GenBank/DDBJ databases">
        <title>Whole genome shotgun sequence of Actinoplanes toevensis NBRC 105298.</title>
        <authorList>
            <person name="Komaki H."/>
            <person name="Tamura T."/>
        </authorList>
    </citation>
    <scope>NUCLEOTIDE SEQUENCE [LARGE SCALE GENOMIC DNA]</scope>
    <source>
        <strain evidence="4 5">NBRC 105298</strain>
    </source>
</reference>
<dbReference type="InterPro" id="IPR010099">
    <property type="entry name" value="SDR39U1"/>
</dbReference>
<keyword evidence="5" id="KW-1185">Reference proteome</keyword>
<dbReference type="Proteomes" id="UP000677082">
    <property type="component" value="Unassembled WGS sequence"/>
</dbReference>
<dbReference type="PANTHER" id="PTHR11092:SF0">
    <property type="entry name" value="EPIMERASE FAMILY PROTEIN SDR39U1"/>
    <property type="match status" value="1"/>
</dbReference>
<evidence type="ECO:0000313" key="5">
    <source>
        <dbReference type="Proteomes" id="UP000677082"/>
    </source>
</evidence>
<dbReference type="Pfam" id="PF01370">
    <property type="entry name" value="Epimerase"/>
    <property type="match status" value="1"/>
</dbReference>
<evidence type="ECO:0000256" key="1">
    <source>
        <dbReference type="ARBA" id="ARBA00009353"/>
    </source>
</evidence>
<feature type="domain" description="DUF1731" evidence="3">
    <location>
        <begin position="253"/>
        <end position="298"/>
    </location>
</feature>
<proteinExistence type="inferred from homology"/>
<protein>
    <submittedName>
        <fullName evidence="4">Epimerase</fullName>
    </submittedName>
</protein>